<dbReference type="SMART" id="SM00112">
    <property type="entry name" value="CA"/>
    <property type="match status" value="14"/>
</dbReference>
<comment type="subcellular location">
    <subcellularLocation>
        <location evidence="1">Membrane</location>
        <topology evidence="1">Single-pass membrane protein</topology>
    </subcellularLocation>
</comment>
<sequence length="1998" mass="217288">MEMIRLLIIQLFFFSTTFGADPTFTNIPATGYLAENAKGTPTPITIFTITANDVDGDTLFFAFDTPLVPNFNVDISTGVVTYTGAGISAAATATVTLNILLFDSGGGTAGPVSLEVDIDESPRSQSDPTNAYPTYIANVKENTDPIYVIKKFDIEDPEGLTMIFSEFWVPSQPTWISFDTASQEMRFIGPTINFEATANKGPFSATLLAQDPGGHMFVFSFTVTIVDDNDPPVFTNLPDSIFLAENHATAQNLFTVMASDEDGDAVIFSMTSSPTNAALSIHPTTGVISVSSSPGFDYDVTKLYNLTIDVSDGTNTTKGIYSVYITEVQVPPTIDNLPGSSLSVPEDAATNTVLYTLTASDGNLGDTLTFSIVGGTPFTIDPSSGQIKVNAPLDFETQINYNIQVSISDGSVSVGPSIIGITVTNVNEKPIITNLPANATVNDDETLTRILLTVTVTEPEGNSLTYSIVSNPPSAPFQINPSGQVSLNANPSLDGVTTPVYQLNVTASDGVLADVQTFTIYIINDAPLFTNLPTVVSVDESRTASLNLHTVACTDPEGDVITYGLASVQPTSVAFSINPTSGVIILASNPNLDYETVSEYYLNVSASDGSLISYALLQVNVTDVNETPSINNLPTSLTISEFSQATALIQVDVQEPDNDAITFTLSSIVPANGAFSVNASGYILLSTPTNLNYESVKQYIITIEASDGTLTDSKQLTINVTDEQETPNINNLPSTVVVYENHTGPADLLTVLASDEDTGDSITFSLNWTQPSAGPFTITGSGIVKLNSNPNLDYETVKRYALEIVATDTTSLRQSKILYVNISDVNESPLLLNLPKTLIIYENYTSNTIYSVSASDEEGDALYFTLEKQSVMGFFLIDSNTGSIKLAPGSTLDYETTTEYWLTISVNDTVLQASANLTIQILNVNEKPVYTGTTQQCSIKENTLGFLLQLNASDPESDPLSYTIISVFPNTSSFTVDSSGTLKTTAAFDFEQQALYIVEINIKDSEDNYVTLNVTVNIEDTNERPVLTNAPTILNVSENTPNGIVLYTLMSTDDDGDAVTYGLIDNFHSFNVSADGKLVTIKSPNYEERVQYVLEVYVSDGTLNYTSTVTINVIDINEAPVLVTSLPLSIAVNENFIGQIISVTANDSDFGDILYFNLTTIPSGGFFSIDADGKITTSGLNYEAISSHKLQVVVSDKAGLSVDWNITVNVTDIQEPPSFINLPNSTSCIAEDLAIETMLFTINVFDPENDAIAYTLTSFNDNFLVNGTSGEVSLKSGASLNYELTNQYLLPIVANDGTLTATSTLTVAICNVNESPSIVNLPTTINLSKDVSGRKLLLTISVQDEDIGDSHTFAIVSTTPTNQLSNFTVDSSGGIYSEAINDFKSTTLKTISIKVIVQDASGLNDTKTLTINIVETIQPPTLTSDKKEVAVDEINANENAKVDISITCTDVNAADILTIWISAVFNGSQGYFNIDSKTGVLSFIKAIDYDDHTTPNYYKLEITCSDNGGLQSKIVIDISIIDHNDHAPKFPKKLYKTNLKENTVDGYKVLNFNVYDPDSVKYNVQSYKILNETASKYFEVDSEGFLITKHPIDAESIDSIDFLIEVVDGGGLTDTTDVSIQILDDNDHRPRLSSNFYNLEVNFRANYKDIIIIFKGSDGDRDEKGKNLTFKLLNDNENFVLRMDGTLEVRKLAYKHEKFTFDVIAIDNGVPPDVSISSKVRIDSYDARRHLTNFTINLDIDDFKKNYLDNFLRGLQKIFPDSIARAIYFGNKTKATGNASRRRKSITQQTVVSTLVVKGTTTEQETNIEEDKNFYTTNQVQAFTSKKGGQPSTNLTTGVLSSIPFDTVSNYENEPDIVENWWIETTLGRITLSVLCFVFVLFVIIICLTIYYFACKKKKTLKVASDSSNEPKSRKNGVAPRAENLFLYDFRYNKQKSKKLKKAKHSMDDPALLPGTPVPTPRTSRASARDVTLDDTFSLGYHSMSSSPQPSGLTQLDS</sequence>
<feature type="domain" description="Cadherin" evidence="14">
    <location>
        <begin position="530"/>
        <end position="630"/>
    </location>
</feature>
<keyword evidence="9" id="KW-1015">Disulfide bond</keyword>
<evidence type="ECO:0000256" key="9">
    <source>
        <dbReference type="ARBA" id="ARBA00023157"/>
    </source>
</evidence>
<dbReference type="InterPro" id="IPR002126">
    <property type="entry name" value="Cadherin-like_dom"/>
</dbReference>
<evidence type="ECO:0000256" key="8">
    <source>
        <dbReference type="ARBA" id="ARBA00023136"/>
    </source>
</evidence>
<feature type="domain" description="Cadherin" evidence="14">
    <location>
        <begin position="1028"/>
        <end position="1122"/>
    </location>
</feature>
<dbReference type="SUPFAM" id="SSF49313">
    <property type="entry name" value="Cadherin-like"/>
    <property type="match status" value="15"/>
</dbReference>
<dbReference type="PRINTS" id="PR00205">
    <property type="entry name" value="CADHERIN"/>
</dbReference>
<evidence type="ECO:0000313" key="16">
    <source>
        <dbReference type="Proteomes" id="UP000549394"/>
    </source>
</evidence>
<dbReference type="InterPro" id="IPR015919">
    <property type="entry name" value="Cadherin-like_sf"/>
</dbReference>
<keyword evidence="2" id="KW-0245">EGF-like domain</keyword>
<evidence type="ECO:0000256" key="6">
    <source>
        <dbReference type="ARBA" id="ARBA00022837"/>
    </source>
</evidence>
<dbReference type="GO" id="GO:0007156">
    <property type="term" value="P:homophilic cell adhesion via plasma membrane adhesion molecules"/>
    <property type="evidence" value="ECO:0007669"/>
    <property type="project" value="InterPro"/>
</dbReference>
<reference evidence="15 16" key="1">
    <citation type="submission" date="2020-08" db="EMBL/GenBank/DDBJ databases">
        <authorList>
            <person name="Hejnol A."/>
        </authorList>
    </citation>
    <scope>NUCLEOTIDE SEQUENCE [LARGE SCALE GENOMIC DNA]</scope>
</reference>
<feature type="domain" description="Cadherin" evidence="14">
    <location>
        <begin position="336"/>
        <end position="432"/>
    </location>
</feature>
<dbReference type="Pfam" id="PF17803">
    <property type="entry name" value="Cadherin_4"/>
    <property type="match status" value="3"/>
</dbReference>
<keyword evidence="6 10" id="KW-0106">Calcium</keyword>
<feature type="compositionally biased region" description="Polar residues" evidence="11">
    <location>
        <begin position="1983"/>
        <end position="1998"/>
    </location>
</feature>
<keyword evidence="3 12" id="KW-0812">Transmembrane</keyword>
<dbReference type="InterPro" id="IPR020894">
    <property type="entry name" value="Cadherin_CS"/>
</dbReference>
<keyword evidence="5" id="KW-0677">Repeat</keyword>
<feature type="transmembrane region" description="Helical" evidence="12">
    <location>
        <begin position="1872"/>
        <end position="1894"/>
    </location>
</feature>
<dbReference type="PROSITE" id="PS00232">
    <property type="entry name" value="CADHERIN_1"/>
    <property type="match status" value="2"/>
</dbReference>
<feature type="chain" id="PRO_5029622524" evidence="13">
    <location>
        <begin position="20"/>
        <end position="1998"/>
    </location>
</feature>
<dbReference type="EMBL" id="CAJFCJ010000014">
    <property type="protein sequence ID" value="CAD5121379.1"/>
    <property type="molecule type" value="Genomic_DNA"/>
</dbReference>
<gene>
    <name evidence="15" type="ORF">DGYR_LOCUS9340</name>
</gene>
<evidence type="ECO:0000256" key="12">
    <source>
        <dbReference type="SAM" id="Phobius"/>
    </source>
</evidence>
<evidence type="ECO:0000256" key="7">
    <source>
        <dbReference type="ARBA" id="ARBA00022989"/>
    </source>
</evidence>
<dbReference type="PANTHER" id="PTHR24026:SF126">
    <property type="entry name" value="PROTOCADHERIN FAT 4"/>
    <property type="match status" value="1"/>
</dbReference>
<dbReference type="PANTHER" id="PTHR24026">
    <property type="entry name" value="FAT ATYPICAL CADHERIN-RELATED"/>
    <property type="match status" value="1"/>
</dbReference>
<dbReference type="GO" id="GO:0005509">
    <property type="term" value="F:calcium ion binding"/>
    <property type="evidence" value="ECO:0007669"/>
    <property type="project" value="UniProtKB-UniRule"/>
</dbReference>
<feature type="domain" description="Cadherin" evidence="14">
    <location>
        <begin position="730"/>
        <end position="837"/>
    </location>
</feature>
<keyword evidence="4 13" id="KW-0732">Signal</keyword>
<dbReference type="GO" id="GO:0005886">
    <property type="term" value="C:plasma membrane"/>
    <property type="evidence" value="ECO:0007669"/>
    <property type="project" value="UniProtKB-SubCell"/>
</dbReference>
<evidence type="ECO:0000256" key="3">
    <source>
        <dbReference type="ARBA" id="ARBA00022692"/>
    </source>
</evidence>
<evidence type="ECO:0000256" key="1">
    <source>
        <dbReference type="ARBA" id="ARBA00004167"/>
    </source>
</evidence>
<name>A0A7I8W137_9ANNE</name>
<accession>A0A7I8W137</accession>
<feature type="region of interest" description="Disordered" evidence="11">
    <location>
        <begin position="1940"/>
        <end position="1970"/>
    </location>
</feature>
<feature type="region of interest" description="Disordered" evidence="11">
    <location>
        <begin position="1979"/>
        <end position="1998"/>
    </location>
</feature>
<evidence type="ECO:0000259" key="14">
    <source>
        <dbReference type="PROSITE" id="PS50268"/>
    </source>
</evidence>
<feature type="domain" description="Cadherin" evidence="14">
    <location>
        <begin position="832"/>
        <end position="930"/>
    </location>
</feature>
<keyword evidence="8 12" id="KW-0472">Membrane</keyword>
<dbReference type="PROSITE" id="PS50268">
    <property type="entry name" value="CADHERIN_2"/>
    <property type="match status" value="13"/>
</dbReference>
<dbReference type="Pfam" id="PF00028">
    <property type="entry name" value="Cadherin"/>
    <property type="match status" value="3"/>
</dbReference>
<feature type="domain" description="Cadherin" evidence="14">
    <location>
        <begin position="1405"/>
        <end position="1530"/>
    </location>
</feature>
<dbReference type="InterPro" id="IPR040853">
    <property type="entry name" value="RapA2_cadherin-like"/>
</dbReference>
<feature type="domain" description="Cadherin" evidence="14">
    <location>
        <begin position="1229"/>
        <end position="1324"/>
    </location>
</feature>
<evidence type="ECO:0000313" key="15">
    <source>
        <dbReference type="EMBL" id="CAD5121379.1"/>
    </source>
</evidence>
<feature type="domain" description="Cadherin" evidence="14">
    <location>
        <begin position="235"/>
        <end position="340"/>
    </location>
</feature>
<evidence type="ECO:0000256" key="11">
    <source>
        <dbReference type="SAM" id="MobiDB-lite"/>
    </source>
</evidence>
<evidence type="ECO:0000256" key="10">
    <source>
        <dbReference type="PROSITE-ProRule" id="PRU00043"/>
    </source>
</evidence>
<feature type="domain" description="Cadherin" evidence="14">
    <location>
        <begin position="931"/>
        <end position="1033"/>
    </location>
</feature>
<dbReference type="Gene3D" id="2.60.40.60">
    <property type="entry name" value="Cadherins"/>
    <property type="match status" value="15"/>
</dbReference>
<keyword evidence="16" id="KW-1185">Reference proteome</keyword>
<dbReference type="CDD" id="cd11304">
    <property type="entry name" value="Cadherin_repeat"/>
    <property type="match status" value="13"/>
</dbReference>
<evidence type="ECO:0000256" key="4">
    <source>
        <dbReference type="ARBA" id="ARBA00022729"/>
    </source>
</evidence>
<dbReference type="Proteomes" id="UP000549394">
    <property type="component" value="Unassembled WGS sequence"/>
</dbReference>
<feature type="domain" description="Cadherin" evidence="14">
    <location>
        <begin position="1124"/>
        <end position="1219"/>
    </location>
</feature>
<proteinExistence type="predicted"/>
<evidence type="ECO:0000256" key="13">
    <source>
        <dbReference type="SAM" id="SignalP"/>
    </source>
</evidence>
<dbReference type="FunFam" id="2.60.40.60:FF:000058">
    <property type="entry name" value="FAT atypical cadherin 3"/>
    <property type="match status" value="1"/>
</dbReference>
<protein>
    <submittedName>
        <fullName evidence="15">DgyrCDS9901</fullName>
    </submittedName>
</protein>
<evidence type="ECO:0000256" key="5">
    <source>
        <dbReference type="ARBA" id="ARBA00022737"/>
    </source>
</evidence>
<organism evidence="15 16">
    <name type="scientific">Dimorphilus gyrociliatus</name>
    <dbReference type="NCBI Taxonomy" id="2664684"/>
    <lineage>
        <taxon>Eukaryota</taxon>
        <taxon>Metazoa</taxon>
        <taxon>Spiralia</taxon>
        <taxon>Lophotrochozoa</taxon>
        <taxon>Annelida</taxon>
        <taxon>Polychaeta</taxon>
        <taxon>Polychaeta incertae sedis</taxon>
        <taxon>Dinophilidae</taxon>
        <taxon>Dimorphilus</taxon>
    </lineage>
</organism>
<keyword evidence="7 12" id="KW-1133">Transmembrane helix</keyword>
<feature type="signal peptide" evidence="13">
    <location>
        <begin position="1"/>
        <end position="19"/>
    </location>
</feature>
<dbReference type="OrthoDB" id="6086648at2759"/>
<feature type="domain" description="Cadherin" evidence="14">
    <location>
        <begin position="433"/>
        <end position="529"/>
    </location>
</feature>
<comment type="caution">
    <text evidence="15">The sequence shown here is derived from an EMBL/GenBank/DDBJ whole genome shotgun (WGS) entry which is preliminary data.</text>
</comment>
<feature type="domain" description="Cadherin" evidence="14">
    <location>
        <begin position="631"/>
        <end position="735"/>
    </location>
</feature>
<feature type="domain" description="Cadherin" evidence="14">
    <location>
        <begin position="1531"/>
        <end position="1632"/>
    </location>
</feature>
<evidence type="ECO:0000256" key="2">
    <source>
        <dbReference type="ARBA" id="ARBA00022536"/>
    </source>
</evidence>